<keyword evidence="3" id="KW-1185">Reference proteome</keyword>
<evidence type="ECO:0000256" key="1">
    <source>
        <dbReference type="SAM" id="SignalP"/>
    </source>
</evidence>
<organism evidence="2 3">
    <name type="scientific">Aristolochia fimbriata</name>
    <name type="common">White veined hardy Dutchman's pipe vine</name>
    <dbReference type="NCBI Taxonomy" id="158543"/>
    <lineage>
        <taxon>Eukaryota</taxon>
        <taxon>Viridiplantae</taxon>
        <taxon>Streptophyta</taxon>
        <taxon>Embryophyta</taxon>
        <taxon>Tracheophyta</taxon>
        <taxon>Spermatophyta</taxon>
        <taxon>Magnoliopsida</taxon>
        <taxon>Magnoliidae</taxon>
        <taxon>Piperales</taxon>
        <taxon>Aristolochiaceae</taxon>
        <taxon>Aristolochia</taxon>
    </lineage>
</organism>
<name>A0AAV7F8W6_ARIFI</name>
<accession>A0AAV7F8W6</accession>
<protein>
    <submittedName>
        <fullName evidence="2">Uncharacterized protein</fullName>
    </submittedName>
</protein>
<feature type="chain" id="PRO_5043383910" evidence="1">
    <location>
        <begin position="28"/>
        <end position="84"/>
    </location>
</feature>
<gene>
    <name evidence="2" type="ORF">H6P81_000720</name>
</gene>
<dbReference type="AlphaFoldDB" id="A0AAV7F8W6"/>
<keyword evidence="1" id="KW-0732">Signal</keyword>
<sequence>MKKPASLSLLPLVFVMFLLFCSAAVEAQWPGGRWCKEELMSRVECEPKRCDYFCKAAHRDKKVVLGNCDEKKKFICDCHWVCGS</sequence>
<comment type="caution">
    <text evidence="2">The sequence shown here is derived from an EMBL/GenBank/DDBJ whole genome shotgun (WGS) entry which is preliminary data.</text>
</comment>
<evidence type="ECO:0000313" key="2">
    <source>
        <dbReference type="EMBL" id="KAG9456212.1"/>
    </source>
</evidence>
<feature type="signal peptide" evidence="1">
    <location>
        <begin position="1"/>
        <end position="27"/>
    </location>
</feature>
<proteinExistence type="predicted"/>
<dbReference type="Proteomes" id="UP000825729">
    <property type="component" value="Unassembled WGS sequence"/>
</dbReference>
<evidence type="ECO:0000313" key="3">
    <source>
        <dbReference type="Proteomes" id="UP000825729"/>
    </source>
</evidence>
<reference evidence="2 3" key="1">
    <citation type="submission" date="2021-07" db="EMBL/GenBank/DDBJ databases">
        <title>The Aristolochia fimbriata genome: insights into angiosperm evolution, floral development and chemical biosynthesis.</title>
        <authorList>
            <person name="Jiao Y."/>
        </authorList>
    </citation>
    <scope>NUCLEOTIDE SEQUENCE [LARGE SCALE GENOMIC DNA]</scope>
    <source>
        <strain evidence="2">IBCAS-2021</strain>
        <tissue evidence="2">Leaf</tissue>
    </source>
</reference>
<dbReference type="EMBL" id="JAINDJ010000002">
    <property type="protein sequence ID" value="KAG9456212.1"/>
    <property type="molecule type" value="Genomic_DNA"/>
</dbReference>